<organism evidence="4 5">
    <name type="scientific">Candidatus Mediterraneibacter faecipullorum</name>
    <dbReference type="NCBI Taxonomy" id="2838670"/>
    <lineage>
        <taxon>Bacteria</taxon>
        <taxon>Bacillati</taxon>
        <taxon>Bacillota</taxon>
        <taxon>Clostridia</taxon>
        <taxon>Lachnospirales</taxon>
        <taxon>Lachnospiraceae</taxon>
        <taxon>Mediterraneibacter</taxon>
    </lineage>
</organism>
<accession>A0A9D2NIR2</accession>
<reference evidence="4" key="1">
    <citation type="journal article" date="2021" name="PeerJ">
        <title>Extensive microbial diversity within the chicken gut microbiome revealed by metagenomics and culture.</title>
        <authorList>
            <person name="Gilroy R."/>
            <person name="Ravi A."/>
            <person name="Getino M."/>
            <person name="Pursley I."/>
            <person name="Horton D.L."/>
            <person name="Alikhan N.F."/>
            <person name="Baker D."/>
            <person name="Gharbi K."/>
            <person name="Hall N."/>
            <person name="Watson M."/>
            <person name="Adriaenssens E.M."/>
            <person name="Foster-Nyarko E."/>
            <person name="Jarju S."/>
            <person name="Secka A."/>
            <person name="Antonio M."/>
            <person name="Oren A."/>
            <person name="Chaudhuri R.R."/>
            <person name="La Ragione R."/>
            <person name="Hildebrand F."/>
            <person name="Pallen M.J."/>
        </authorList>
    </citation>
    <scope>NUCLEOTIDE SEQUENCE</scope>
    <source>
        <strain evidence="4">ChiW19-954</strain>
    </source>
</reference>
<evidence type="ECO:0000256" key="1">
    <source>
        <dbReference type="SAM" id="MobiDB-lite"/>
    </source>
</evidence>
<evidence type="ECO:0000259" key="3">
    <source>
        <dbReference type="Pfam" id="PF14285"/>
    </source>
</evidence>
<sequence>MKRIYSQEEMERILKSNVQIPGPVEQKINDAYRNLGLTDEKNSRRVHRHKKKAWVTIAAAAALIAGLGVTVYAAGQFFHAQLTQKDDKLTYSLNIDSSEKEAHEIRVTPGYIPEGYVRQENNTYESNWYNEESKGTISVIPYNASELYEMSLTQEDPLPVFSEDSFIESVDIRGMNVDIFSDDGYYIDSEENIQNIFVFNEEWGYAVHIWMDDPGLADGEALKVAEGLDIEVLDTTVPYPTDEEIAAINEENQRIEEEIKKASTGITDDSIRGLDEVMKIEDDESVFYQGIEYQAVDIRVTDTLPPDEFPEENFIRDTYPSLAQYVDADGTLKPHERFMSADSRETESTEASFIIVTTKIRNTGDTAQNADLSPFLRHLDENGDGTYRLSQPRDKSSPAQESWKRLTTDGMPFYQSIPDKDWTNELFTTINPGEEIECISVYVADNDCLDSAYMQYFSDGMAAPDTPELYVKVTE</sequence>
<feature type="transmembrane region" description="Helical" evidence="2">
    <location>
        <begin position="53"/>
        <end position="75"/>
    </location>
</feature>
<dbReference type="AlphaFoldDB" id="A0A9D2NIR2"/>
<name>A0A9D2NIR2_9FIRM</name>
<proteinExistence type="predicted"/>
<feature type="compositionally biased region" description="Basic and acidic residues" evidence="1">
    <location>
        <begin position="391"/>
        <end position="402"/>
    </location>
</feature>
<evidence type="ECO:0000313" key="5">
    <source>
        <dbReference type="Proteomes" id="UP000823890"/>
    </source>
</evidence>
<evidence type="ECO:0000256" key="2">
    <source>
        <dbReference type="SAM" id="Phobius"/>
    </source>
</evidence>
<feature type="region of interest" description="Disordered" evidence="1">
    <location>
        <begin position="383"/>
        <end position="402"/>
    </location>
</feature>
<feature type="domain" description="DUF4367" evidence="3">
    <location>
        <begin position="107"/>
        <end position="209"/>
    </location>
</feature>
<keyword evidence="2" id="KW-0472">Membrane</keyword>
<dbReference type="InterPro" id="IPR025377">
    <property type="entry name" value="DUF4367"/>
</dbReference>
<keyword evidence="2" id="KW-1133">Transmembrane helix</keyword>
<dbReference type="Pfam" id="PF14285">
    <property type="entry name" value="DUF4367"/>
    <property type="match status" value="1"/>
</dbReference>
<dbReference type="Proteomes" id="UP000823890">
    <property type="component" value="Unassembled WGS sequence"/>
</dbReference>
<evidence type="ECO:0000313" key="4">
    <source>
        <dbReference type="EMBL" id="HJC33130.1"/>
    </source>
</evidence>
<keyword evidence="2" id="KW-0812">Transmembrane</keyword>
<reference evidence="4" key="2">
    <citation type="submission" date="2021-04" db="EMBL/GenBank/DDBJ databases">
        <authorList>
            <person name="Gilroy R."/>
        </authorList>
    </citation>
    <scope>NUCLEOTIDE SEQUENCE</scope>
    <source>
        <strain evidence="4">ChiW19-954</strain>
    </source>
</reference>
<gene>
    <name evidence="4" type="ORF">H9758_00885</name>
</gene>
<protein>
    <submittedName>
        <fullName evidence="4">DUF4367 domain-containing protein</fullName>
    </submittedName>
</protein>
<dbReference type="EMBL" id="DWWO01000010">
    <property type="protein sequence ID" value="HJC33130.1"/>
    <property type="molecule type" value="Genomic_DNA"/>
</dbReference>
<comment type="caution">
    <text evidence="4">The sequence shown here is derived from an EMBL/GenBank/DDBJ whole genome shotgun (WGS) entry which is preliminary data.</text>
</comment>